<dbReference type="Gene3D" id="3.40.50.10190">
    <property type="entry name" value="BRCT domain"/>
    <property type="match status" value="1"/>
</dbReference>
<dbReference type="PROSITE" id="PS50172">
    <property type="entry name" value="BRCT"/>
    <property type="match status" value="1"/>
</dbReference>
<gene>
    <name evidence="2" type="ORF">LSALG_LOCUS26632</name>
</gene>
<evidence type="ECO:0000259" key="1">
    <source>
        <dbReference type="PROSITE" id="PS50172"/>
    </source>
</evidence>
<keyword evidence="3" id="KW-1185">Reference proteome</keyword>
<dbReference type="Proteomes" id="UP001177003">
    <property type="component" value="Chromosome 5"/>
</dbReference>
<dbReference type="PANTHER" id="PTHR48151:SF3">
    <property type="entry name" value="SH3 DOMAIN-CONTAINING PROTEIN"/>
    <property type="match status" value="1"/>
</dbReference>
<dbReference type="PANTHER" id="PTHR48151">
    <property type="entry name" value="SH3 DOMAIN-CONTAINING PROTEIN"/>
    <property type="match status" value="1"/>
</dbReference>
<dbReference type="InterPro" id="IPR053296">
    <property type="entry name" value="TSET_member_tstB"/>
</dbReference>
<organism evidence="2 3">
    <name type="scientific">Lactuca saligna</name>
    <name type="common">Willowleaf lettuce</name>
    <dbReference type="NCBI Taxonomy" id="75948"/>
    <lineage>
        <taxon>Eukaryota</taxon>
        <taxon>Viridiplantae</taxon>
        <taxon>Streptophyta</taxon>
        <taxon>Embryophyta</taxon>
        <taxon>Tracheophyta</taxon>
        <taxon>Spermatophyta</taxon>
        <taxon>Magnoliopsida</taxon>
        <taxon>eudicotyledons</taxon>
        <taxon>Gunneridae</taxon>
        <taxon>Pentapetalae</taxon>
        <taxon>asterids</taxon>
        <taxon>campanulids</taxon>
        <taxon>Asterales</taxon>
        <taxon>Asteraceae</taxon>
        <taxon>Cichorioideae</taxon>
        <taxon>Cichorieae</taxon>
        <taxon>Lactucinae</taxon>
        <taxon>Lactuca</taxon>
    </lineage>
</organism>
<evidence type="ECO:0000313" key="2">
    <source>
        <dbReference type="EMBL" id="CAI9287266.1"/>
    </source>
</evidence>
<sequence>MHEWMMDLTVEIEGDIGTLEEALDRFTCIEILDDNAKKERSHEELNKLYETHERLLDLVSLFCYVPRTKYLPLGPTRDRINFSASERRLLRDESVHMVGCQWLEECFEKDEMLQEDEYIMKTSGWGYKLQYTGDDIDEIREE</sequence>
<protein>
    <recommendedName>
        <fullName evidence="1">BRCT domain-containing protein</fullName>
    </recommendedName>
</protein>
<dbReference type="InterPro" id="IPR001357">
    <property type="entry name" value="BRCT_dom"/>
</dbReference>
<dbReference type="SUPFAM" id="SSF52113">
    <property type="entry name" value="BRCT domain"/>
    <property type="match status" value="1"/>
</dbReference>
<feature type="domain" description="BRCT" evidence="1">
    <location>
        <begin position="90"/>
        <end position="120"/>
    </location>
</feature>
<accession>A0AA35Z7N2</accession>
<dbReference type="AlphaFoldDB" id="A0AA35Z7N2"/>
<dbReference type="InterPro" id="IPR036420">
    <property type="entry name" value="BRCT_dom_sf"/>
</dbReference>
<dbReference type="EMBL" id="OX465081">
    <property type="protein sequence ID" value="CAI9287266.1"/>
    <property type="molecule type" value="Genomic_DNA"/>
</dbReference>
<proteinExistence type="predicted"/>
<reference evidence="2" key="1">
    <citation type="submission" date="2023-04" db="EMBL/GenBank/DDBJ databases">
        <authorList>
            <person name="Vijverberg K."/>
            <person name="Xiong W."/>
            <person name="Schranz E."/>
        </authorList>
    </citation>
    <scope>NUCLEOTIDE SEQUENCE</scope>
</reference>
<evidence type="ECO:0000313" key="3">
    <source>
        <dbReference type="Proteomes" id="UP001177003"/>
    </source>
</evidence>
<name>A0AA35Z7N2_LACSI</name>